<dbReference type="InterPro" id="IPR007493">
    <property type="entry name" value="DUF538"/>
</dbReference>
<proteinExistence type="predicted"/>
<dbReference type="Pfam" id="PF04398">
    <property type="entry name" value="DUF538"/>
    <property type="match status" value="1"/>
</dbReference>
<keyword evidence="1" id="KW-0732">Signal</keyword>
<sequence length="184" mass="21206">MAPNPKPHPGLLLFLFFFFFISTVTERASCSSDDNSTTVYDILSKFGLPSGLLPDSVVNYTLSHDDGRFVVVLEGACYVNFEYLVYYDKIITGKIGYGSITELKGIEVRRFLIWFDVDEIKVDLPPSDNIYFQVGFINKKLDLDQFKVVRSCYYGSCSLFPHKQFLLLQDIRIYLDEQLWTKFA</sequence>
<protein>
    <recommendedName>
        <fullName evidence="4">DUF538 domain-containing protein</fullName>
    </recommendedName>
</protein>
<gene>
    <name evidence="2" type="ORF">TIFTF001_038932</name>
</gene>
<organism evidence="2 3">
    <name type="scientific">Ficus carica</name>
    <name type="common">Common fig</name>
    <dbReference type="NCBI Taxonomy" id="3494"/>
    <lineage>
        <taxon>Eukaryota</taxon>
        <taxon>Viridiplantae</taxon>
        <taxon>Streptophyta</taxon>
        <taxon>Embryophyta</taxon>
        <taxon>Tracheophyta</taxon>
        <taxon>Spermatophyta</taxon>
        <taxon>Magnoliopsida</taxon>
        <taxon>eudicotyledons</taxon>
        <taxon>Gunneridae</taxon>
        <taxon>Pentapetalae</taxon>
        <taxon>rosids</taxon>
        <taxon>fabids</taxon>
        <taxon>Rosales</taxon>
        <taxon>Moraceae</taxon>
        <taxon>Ficeae</taxon>
        <taxon>Ficus</taxon>
    </lineage>
</organism>
<reference evidence="2" key="1">
    <citation type="submission" date="2023-07" db="EMBL/GenBank/DDBJ databases">
        <title>draft genome sequence of fig (Ficus carica).</title>
        <authorList>
            <person name="Takahashi T."/>
            <person name="Nishimura K."/>
        </authorList>
    </citation>
    <scope>NUCLEOTIDE SEQUENCE</scope>
</reference>
<evidence type="ECO:0000256" key="1">
    <source>
        <dbReference type="SAM" id="SignalP"/>
    </source>
</evidence>
<name>A0AA88ECZ3_FICCA</name>
<dbReference type="Proteomes" id="UP001187192">
    <property type="component" value="Unassembled WGS sequence"/>
</dbReference>
<keyword evidence="3" id="KW-1185">Reference proteome</keyword>
<dbReference type="SUPFAM" id="SSF141562">
    <property type="entry name" value="At5g01610-like"/>
    <property type="match status" value="1"/>
</dbReference>
<dbReference type="AlphaFoldDB" id="A0AA88ECZ3"/>
<accession>A0AA88ECZ3</accession>
<feature type="signal peptide" evidence="1">
    <location>
        <begin position="1"/>
        <end position="27"/>
    </location>
</feature>
<dbReference type="Gene3D" id="2.30.240.10">
    <property type="entry name" value="At5g01610-like"/>
    <property type="match status" value="1"/>
</dbReference>
<evidence type="ECO:0008006" key="4">
    <source>
        <dbReference type="Google" id="ProtNLM"/>
    </source>
</evidence>
<dbReference type="PANTHER" id="PTHR31676:SF71">
    <property type="entry name" value="EXPRESSED PROTEIN"/>
    <property type="match status" value="1"/>
</dbReference>
<dbReference type="InterPro" id="IPR036758">
    <property type="entry name" value="At5g01610-like"/>
</dbReference>
<comment type="caution">
    <text evidence="2">The sequence shown here is derived from an EMBL/GenBank/DDBJ whole genome shotgun (WGS) entry which is preliminary data.</text>
</comment>
<evidence type="ECO:0000313" key="3">
    <source>
        <dbReference type="Proteomes" id="UP001187192"/>
    </source>
</evidence>
<dbReference type="EMBL" id="BTGU01000961">
    <property type="protein sequence ID" value="GMN69886.1"/>
    <property type="molecule type" value="Genomic_DNA"/>
</dbReference>
<feature type="chain" id="PRO_5041681636" description="DUF538 domain-containing protein" evidence="1">
    <location>
        <begin position="28"/>
        <end position="184"/>
    </location>
</feature>
<evidence type="ECO:0000313" key="2">
    <source>
        <dbReference type="EMBL" id="GMN69886.1"/>
    </source>
</evidence>
<dbReference type="PANTHER" id="PTHR31676">
    <property type="entry name" value="T31J12.3 PROTEIN-RELATED"/>
    <property type="match status" value="1"/>
</dbReference>